<protein>
    <recommendedName>
        <fullName evidence="1">Protein kinase domain-containing protein</fullName>
    </recommendedName>
</protein>
<dbReference type="GO" id="GO:0004674">
    <property type="term" value="F:protein serine/threonine kinase activity"/>
    <property type="evidence" value="ECO:0007669"/>
    <property type="project" value="TreeGrafter"/>
</dbReference>
<organism evidence="2 3">
    <name type="scientific">Rhizophagus clarus</name>
    <dbReference type="NCBI Taxonomy" id="94130"/>
    <lineage>
        <taxon>Eukaryota</taxon>
        <taxon>Fungi</taxon>
        <taxon>Fungi incertae sedis</taxon>
        <taxon>Mucoromycota</taxon>
        <taxon>Glomeromycotina</taxon>
        <taxon>Glomeromycetes</taxon>
        <taxon>Glomerales</taxon>
        <taxon>Glomeraceae</taxon>
        <taxon>Rhizophagus</taxon>
    </lineage>
</organism>
<dbReference type="Gene3D" id="1.10.510.10">
    <property type="entry name" value="Transferase(Phosphotransferase) domain 1"/>
    <property type="match status" value="1"/>
</dbReference>
<feature type="domain" description="Protein kinase" evidence="1">
    <location>
        <begin position="792"/>
        <end position="1062"/>
    </location>
</feature>
<gene>
    <name evidence="2" type="ORF">RclHR1_05760004</name>
</gene>
<dbReference type="Proteomes" id="UP000247702">
    <property type="component" value="Unassembled WGS sequence"/>
</dbReference>
<name>A0A2Z6RP43_9GLOM</name>
<dbReference type="InterPro" id="IPR011009">
    <property type="entry name" value="Kinase-like_dom_sf"/>
</dbReference>
<keyword evidence="3" id="KW-1185">Reference proteome</keyword>
<dbReference type="InterPro" id="IPR001245">
    <property type="entry name" value="Ser-Thr/Tyr_kinase_cat_dom"/>
</dbReference>
<dbReference type="AlphaFoldDB" id="A0A2Z6RP43"/>
<dbReference type="PROSITE" id="PS50011">
    <property type="entry name" value="PROTEIN_KINASE_DOM"/>
    <property type="match status" value="1"/>
</dbReference>
<dbReference type="EMBL" id="BEXD01003955">
    <property type="protein sequence ID" value="GBC04586.1"/>
    <property type="molecule type" value="Genomic_DNA"/>
</dbReference>
<evidence type="ECO:0000259" key="1">
    <source>
        <dbReference type="PROSITE" id="PS50011"/>
    </source>
</evidence>
<dbReference type="InterPro" id="IPR000719">
    <property type="entry name" value="Prot_kinase_dom"/>
</dbReference>
<accession>A0A2Z6RP43</accession>
<dbReference type="GO" id="GO:0005524">
    <property type="term" value="F:ATP binding"/>
    <property type="evidence" value="ECO:0007669"/>
    <property type="project" value="InterPro"/>
</dbReference>
<dbReference type="InterPro" id="IPR051681">
    <property type="entry name" value="Ser/Thr_Kinases-Pseudokinases"/>
</dbReference>
<evidence type="ECO:0000313" key="3">
    <source>
        <dbReference type="Proteomes" id="UP000247702"/>
    </source>
</evidence>
<sequence>MEFLTEKLVDFGDLTAGKENIEKNFINWTSGDETIDSFIQKKQLQYNGNDAVFEWIPYNELINIKEIENDWLTTATWKKGPLFYDKDEKGWIRKSCEKVILRFLYNSQDITDEFTNKVESYLLIFSYGKYGISQNPDTKIYILVFDNCYFRSYCKKCGDKYGNDYSWQSKINKYYDTVFEWIPYNELIYIKEAGESVFAAAVWTEGPLSYSSDERRYIRKSREKVYLKQLHNSQKITEGFLNEVESLTYGCYGISQNPDTKIYFLILSNTYFRKYCEKCGNKYNNFEDEYREWCKQCQINNFKNNFTKWTSGNEKIDEIIQKRQLKIDRYNDIIVEWIPYNELIGIKEIGNDVLPTATWTEGPLRYNRKYVRKSCETVFLKHLYNLQDITEEFLNEVESYLTNDCHGISQNPDTKVYILILEDNYFEKYCEKCGNEYDKLEDKYIKWCKQCQINNLKNNFTNWTSGDETIDDFIHKMQLKINKHNDINFKWIPYMFFDIIENIEGGSAIAMWKNGPLIYKEGEGMINESHKKVGLRYLHNLQDITNEFLDEVESFLTKKQVFGISQNPDTKVYILVFDVEYFHCYCEKCNNKYENRWCKQCQINQLKNYFTNWTSGSEKIDNLIQKMQLKINNYNDTIFEWIPYNKLIDVSEIEKGIFATAIWKDGPLYYSKMRREYKRDSNKKVLLKYLYNSENGNYIILNEIINSIKEGYGISQYSNTKDFILVLQLKYYCENCGKKYRNKFEIDNKSCTLCQINHKNKKISDLIYEMEINIDYNYGSNMKFEWIPYDQFNNIEEIGKGGFSTVYSAIWKDGLLEYDSSQGWNRKSNTKVALKCIHNSQNHLDKFINEVKVYPKQKIKNILKIYGISQNPITKDYIMVLEYAVGGSFNSYLEKNCENLNWASRITILRNIIQGLDRIHQKHMVHRDFHVGNILITKAYGNACISDMGLCKKIDDIDEKNIYGVMPYVAPEVLKGNPYTQAADIYSFGMIMYFVAAGRQPFADCAHDEILTLKICNGIRPEINDQIAPKCYIDLMEKCWDPNPDNRPNSIEVKESIELLYFSLNYYYDIEEKQYKIKEQFENLQFRKANQLTNHVQAIYTSRLLNPFTKNLSKYNFNNNTIEVTDFTKLNNQEESTD</sequence>
<dbReference type="SUPFAM" id="SSF56112">
    <property type="entry name" value="Protein kinase-like (PK-like)"/>
    <property type="match status" value="1"/>
</dbReference>
<dbReference type="PANTHER" id="PTHR44329">
    <property type="entry name" value="SERINE/THREONINE-PROTEIN KINASE TNNI3K-RELATED"/>
    <property type="match status" value="1"/>
</dbReference>
<proteinExistence type="predicted"/>
<evidence type="ECO:0000313" key="2">
    <source>
        <dbReference type="EMBL" id="GBC04586.1"/>
    </source>
</evidence>
<reference evidence="2 3" key="1">
    <citation type="submission" date="2017-11" db="EMBL/GenBank/DDBJ databases">
        <title>The genome of Rhizophagus clarus HR1 reveals common genetic basis of auxotrophy among arbuscular mycorrhizal fungi.</title>
        <authorList>
            <person name="Kobayashi Y."/>
        </authorList>
    </citation>
    <scope>NUCLEOTIDE SEQUENCE [LARGE SCALE GENOMIC DNA]</scope>
    <source>
        <strain evidence="2 3">HR1</strain>
    </source>
</reference>
<dbReference type="Pfam" id="PF07714">
    <property type="entry name" value="PK_Tyr_Ser-Thr"/>
    <property type="match status" value="1"/>
</dbReference>
<comment type="caution">
    <text evidence="2">The sequence shown here is derived from an EMBL/GenBank/DDBJ whole genome shotgun (WGS) entry which is preliminary data.</text>
</comment>